<dbReference type="InterPro" id="IPR007569">
    <property type="entry name" value="DUF559"/>
</dbReference>
<comment type="caution">
    <text evidence="2">The sequence shown here is derived from an EMBL/GenBank/DDBJ whole genome shotgun (WGS) entry which is preliminary data.</text>
</comment>
<keyword evidence="3" id="KW-1185">Reference proteome</keyword>
<dbReference type="RefSeq" id="WP_189021599.1">
    <property type="nucleotide sequence ID" value="NZ_BMKR01000001.1"/>
</dbReference>
<reference evidence="2" key="2">
    <citation type="submission" date="2020-09" db="EMBL/GenBank/DDBJ databases">
        <authorList>
            <person name="Sun Q."/>
            <person name="Zhou Y."/>
        </authorList>
    </citation>
    <scope>NUCLEOTIDE SEQUENCE</scope>
    <source>
        <strain evidence="2">CGMCC 1.16134</strain>
    </source>
</reference>
<evidence type="ECO:0000313" key="2">
    <source>
        <dbReference type="EMBL" id="GGF59080.1"/>
    </source>
</evidence>
<sequence length="163" mass="19462">MVYEQGYDAFIQWHISSRSGERRGRLERGYQHAVALFLRQVWWPLRGGFYEVLDWRGRSYFADFAFISGPLRLLIEIKGYTAHVREMDRQKYCNELNREAFLTAMGYQVISFAYDDVERRPELCQTLLRMVLSRYMATAGPAAKWLLAEREVIRLMILDYWEE</sequence>
<evidence type="ECO:0000313" key="3">
    <source>
        <dbReference type="Proteomes" id="UP000637643"/>
    </source>
</evidence>
<dbReference type="EMBL" id="BMKR01000001">
    <property type="protein sequence ID" value="GGF59080.1"/>
    <property type="molecule type" value="Genomic_DNA"/>
</dbReference>
<gene>
    <name evidence="2" type="ORF">GCM10010912_00290</name>
</gene>
<dbReference type="Gene3D" id="3.40.960.10">
    <property type="entry name" value="VSR Endonuclease"/>
    <property type="match status" value="1"/>
</dbReference>
<dbReference type="Proteomes" id="UP000637643">
    <property type="component" value="Unassembled WGS sequence"/>
</dbReference>
<dbReference type="Pfam" id="PF04480">
    <property type="entry name" value="DUF559"/>
    <property type="match status" value="1"/>
</dbReference>
<proteinExistence type="predicted"/>
<name>A0A917BW18_9BACL</name>
<organism evidence="2 3">
    <name type="scientific">Paenibacillus albidus</name>
    <dbReference type="NCBI Taxonomy" id="2041023"/>
    <lineage>
        <taxon>Bacteria</taxon>
        <taxon>Bacillati</taxon>
        <taxon>Bacillota</taxon>
        <taxon>Bacilli</taxon>
        <taxon>Bacillales</taxon>
        <taxon>Paenibacillaceae</taxon>
        <taxon>Paenibacillus</taxon>
    </lineage>
</organism>
<accession>A0A917BW18</accession>
<feature type="domain" description="DUF559" evidence="1">
    <location>
        <begin position="59"/>
        <end position="123"/>
    </location>
</feature>
<reference evidence="2" key="1">
    <citation type="journal article" date="2014" name="Int. J. Syst. Evol. Microbiol.">
        <title>Complete genome sequence of Corynebacterium casei LMG S-19264T (=DSM 44701T), isolated from a smear-ripened cheese.</title>
        <authorList>
            <consortium name="US DOE Joint Genome Institute (JGI-PGF)"/>
            <person name="Walter F."/>
            <person name="Albersmeier A."/>
            <person name="Kalinowski J."/>
            <person name="Ruckert C."/>
        </authorList>
    </citation>
    <scope>NUCLEOTIDE SEQUENCE</scope>
    <source>
        <strain evidence="2">CGMCC 1.16134</strain>
    </source>
</reference>
<dbReference type="AlphaFoldDB" id="A0A917BW18"/>
<evidence type="ECO:0000259" key="1">
    <source>
        <dbReference type="Pfam" id="PF04480"/>
    </source>
</evidence>
<protein>
    <recommendedName>
        <fullName evidence="1">DUF559 domain-containing protein</fullName>
    </recommendedName>
</protein>